<dbReference type="InterPro" id="IPR032808">
    <property type="entry name" value="DoxX"/>
</dbReference>
<dbReference type="EMBL" id="FUWH01000012">
    <property type="protein sequence ID" value="SKA14718.1"/>
    <property type="molecule type" value="Genomic_DNA"/>
</dbReference>
<comment type="similarity">
    <text evidence="2">Belongs to the DoxX family.</text>
</comment>
<keyword evidence="4 7" id="KW-0812">Transmembrane</keyword>
<feature type="transmembrane region" description="Helical" evidence="7">
    <location>
        <begin position="45"/>
        <end position="64"/>
    </location>
</feature>
<feature type="transmembrane region" description="Helical" evidence="7">
    <location>
        <begin position="12"/>
        <end position="33"/>
    </location>
</feature>
<protein>
    <submittedName>
        <fullName evidence="8">Putative oxidoreductase</fullName>
    </submittedName>
</protein>
<dbReference type="GO" id="GO:0005886">
    <property type="term" value="C:plasma membrane"/>
    <property type="evidence" value="ECO:0007669"/>
    <property type="project" value="UniProtKB-SubCell"/>
</dbReference>
<keyword evidence="5 7" id="KW-1133">Transmembrane helix</keyword>
<keyword evidence="3" id="KW-1003">Cell membrane</keyword>
<dbReference type="PANTHER" id="PTHR33452:SF1">
    <property type="entry name" value="INNER MEMBRANE PROTEIN YPHA-RELATED"/>
    <property type="match status" value="1"/>
</dbReference>
<dbReference type="Pfam" id="PF07681">
    <property type="entry name" value="DoxX"/>
    <property type="match status" value="1"/>
</dbReference>
<evidence type="ECO:0000256" key="7">
    <source>
        <dbReference type="SAM" id="Phobius"/>
    </source>
</evidence>
<feature type="transmembrane region" description="Helical" evidence="7">
    <location>
        <begin position="76"/>
        <end position="96"/>
    </location>
</feature>
<dbReference type="Proteomes" id="UP000190888">
    <property type="component" value="Unassembled WGS sequence"/>
</dbReference>
<keyword evidence="9" id="KW-1185">Reference proteome</keyword>
<feature type="transmembrane region" description="Helical" evidence="7">
    <location>
        <begin position="108"/>
        <end position="128"/>
    </location>
</feature>
<accession>A0A1T4RG59</accession>
<dbReference type="RefSeq" id="WP_078832534.1">
    <property type="nucleotide sequence ID" value="NZ_FUWH01000012.1"/>
</dbReference>
<evidence type="ECO:0000256" key="5">
    <source>
        <dbReference type="ARBA" id="ARBA00022989"/>
    </source>
</evidence>
<evidence type="ECO:0000313" key="9">
    <source>
        <dbReference type="Proteomes" id="UP000190888"/>
    </source>
</evidence>
<proteinExistence type="inferred from homology"/>
<evidence type="ECO:0000256" key="6">
    <source>
        <dbReference type="ARBA" id="ARBA00023136"/>
    </source>
</evidence>
<sequence>MQNKLLRTGSLNPEFAALIVRLLFGCLFINYGYAKLTGFNQILPMFGDIIGIGSKLSLILVVFAEFFCGILITIGLFTRLAAIPVFITMVVAYFIAHANDPFLVKTPAFVYMILSIVIFINGSGRFSVDRLIFKK</sequence>
<evidence type="ECO:0000313" key="8">
    <source>
        <dbReference type="EMBL" id="SKA14718.1"/>
    </source>
</evidence>
<keyword evidence="6 7" id="KW-0472">Membrane</keyword>
<dbReference type="STRING" id="413434.SAMN04488132_11220"/>
<reference evidence="8 9" key="1">
    <citation type="submission" date="2017-02" db="EMBL/GenBank/DDBJ databases">
        <authorList>
            <person name="Peterson S.W."/>
        </authorList>
    </citation>
    <scope>NUCLEOTIDE SEQUENCE [LARGE SCALE GENOMIC DNA]</scope>
    <source>
        <strain evidence="8 9">DSM 22335</strain>
    </source>
</reference>
<comment type="subcellular location">
    <subcellularLocation>
        <location evidence="1">Cell membrane</location>
        <topology evidence="1">Multi-pass membrane protein</topology>
    </subcellularLocation>
</comment>
<dbReference type="InterPro" id="IPR051907">
    <property type="entry name" value="DoxX-like_oxidoreductase"/>
</dbReference>
<dbReference type="AlphaFoldDB" id="A0A1T4RG59"/>
<evidence type="ECO:0000256" key="1">
    <source>
        <dbReference type="ARBA" id="ARBA00004651"/>
    </source>
</evidence>
<gene>
    <name evidence="8" type="ORF">SAMN04488132_11220</name>
</gene>
<evidence type="ECO:0000256" key="2">
    <source>
        <dbReference type="ARBA" id="ARBA00006679"/>
    </source>
</evidence>
<name>A0A1T4RG59_9BACT</name>
<dbReference type="OrthoDB" id="9813193at2"/>
<evidence type="ECO:0000256" key="3">
    <source>
        <dbReference type="ARBA" id="ARBA00022475"/>
    </source>
</evidence>
<dbReference type="PANTHER" id="PTHR33452">
    <property type="entry name" value="OXIDOREDUCTASE CATD-RELATED"/>
    <property type="match status" value="1"/>
</dbReference>
<evidence type="ECO:0000256" key="4">
    <source>
        <dbReference type="ARBA" id="ARBA00022692"/>
    </source>
</evidence>
<organism evidence="8 9">
    <name type="scientific">Sediminibacterium ginsengisoli</name>
    <dbReference type="NCBI Taxonomy" id="413434"/>
    <lineage>
        <taxon>Bacteria</taxon>
        <taxon>Pseudomonadati</taxon>
        <taxon>Bacteroidota</taxon>
        <taxon>Chitinophagia</taxon>
        <taxon>Chitinophagales</taxon>
        <taxon>Chitinophagaceae</taxon>
        <taxon>Sediminibacterium</taxon>
    </lineage>
</organism>